<dbReference type="PATRIC" id="fig|1217649.3.peg.1038"/>
<gene>
    <name evidence="1" type="ORF">F934_01088</name>
</gene>
<dbReference type="OrthoDB" id="6464700at2"/>
<evidence type="ECO:0008006" key="3">
    <source>
        <dbReference type="Google" id="ProtNLM"/>
    </source>
</evidence>
<dbReference type="RefSeq" id="WP_005053013.1">
    <property type="nucleotide sequence ID" value="NZ_KB849759.1"/>
</dbReference>
<dbReference type="AlphaFoldDB" id="N9FLA9"/>
<sequence>MAALKEPVKIFIVQALACRDTPQEVAELVKQEFGIITDRMQCASYDPTKAAGRNLSKKFRDLFEETRKKFDEGLIDIPIANKHYRMKQYDKLLNKTKNTVMALKIMEQAAKDSGGLFTNRKEITGANGGPVETIQSQTTVEDYLKAREKALDEY</sequence>
<accession>N9FLA9</accession>
<protein>
    <recommendedName>
        <fullName evidence="3">DUF2280 domain-containing protein</fullName>
    </recommendedName>
</protein>
<name>N9FLA9_9GAMM</name>
<dbReference type="EMBL" id="APQK01000010">
    <property type="protein sequence ID" value="ENW05731.1"/>
    <property type="molecule type" value="Genomic_DNA"/>
</dbReference>
<reference evidence="1 2" key="1">
    <citation type="submission" date="2013-02" db="EMBL/GenBank/DDBJ databases">
        <title>The Genome Sequence of Acinetobacter beijerinckii ANC 3835.</title>
        <authorList>
            <consortium name="The Broad Institute Genome Sequencing Platform"/>
            <consortium name="The Broad Institute Genome Sequencing Center for Infectious Disease"/>
            <person name="Cerqueira G."/>
            <person name="Feldgarden M."/>
            <person name="Courvalin P."/>
            <person name="Perichon B."/>
            <person name="Grillot-Courvalin C."/>
            <person name="Clermont D."/>
            <person name="Rocha E."/>
            <person name="Yoon E.-J."/>
            <person name="Nemec A."/>
            <person name="Walker B."/>
            <person name="Young S.K."/>
            <person name="Zeng Q."/>
            <person name="Gargeya S."/>
            <person name="Fitzgerald M."/>
            <person name="Haas B."/>
            <person name="Abouelleil A."/>
            <person name="Alvarado L."/>
            <person name="Arachchi H.M."/>
            <person name="Berlin A.M."/>
            <person name="Chapman S.B."/>
            <person name="Dewar J."/>
            <person name="Goldberg J."/>
            <person name="Griggs A."/>
            <person name="Gujja S."/>
            <person name="Hansen M."/>
            <person name="Howarth C."/>
            <person name="Imamovic A."/>
            <person name="Larimer J."/>
            <person name="McCowan C."/>
            <person name="Murphy C."/>
            <person name="Neiman D."/>
            <person name="Pearson M."/>
            <person name="Priest M."/>
            <person name="Roberts A."/>
            <person name="Saif S."/>
            <person name="Shea T."/>
            <person name="Sisk P."/>
            <person name="Sykes S."/>
            <person name="Wortman J."/>
            <person name="Nusbaum C."/>
            <person name="Birren B."/>
        </authorList>
    </citation>
    <scope>NUCLEOTIDE SEQUENCE [LARGE SCALE GENOMIC DNA]</scope>
    <source>
        <strain evidence="1 2">ANC 3835</strain>
    </source>
</reference>
<dbReference type="HOGENOM" id="CLU_123849_0_1_6"/>
<comment type="caution">
    <text evidence="1">The sequence shown here is derived from an EMBL/GenBank/DDBJ whole genome shotgun (WGS) entry which is preliminary data.</text>
</comment>
<dbReference type="InterPro" id="IPR018738">
    <property type="entry name" value="DUF2280"/>
</dbReference>
<organism evidence="1 2">
    <name type="scientific">Acinetobacter beijerinckii ANC 3835</name>
    <dbReference type="NCBI Taxonomy" id="1217649"/>
    <lineage>
        <taxon>Bacteria</taxon>
        <taxon>Pseudomonadati</taxon>
        <taxon>Pseudomonadota</taxon>
        <taxon>Gammaproteobacteria</taxon>
        <taxon>Moraxellales</taxon>
        <taxon>Moraxellaceae</taxon>
        <taxon>Acinetobacter</taxon>
    </lineage>
</organism>
<proteinExistence type="predicted"/>
<evidence type="ECO:0000313" key="2">
    <source>
        <dbReference type="Proteomes" id="UP000018417"/>
    </source>
</evidence>
<dbReference type="Pfam" id="PF10045">
    <property type="entry name" value="DUF2280"/>
    <property type="match status" value="1"/>
</dbReference>
<evidence type="ECO:0000313" key="1">
    <source>
        <dbReference type="EMBL" id="ENW05731.1"/>
    </source>
</evidence>
<dbReference type="Proteomes" id="UP000018417">
    <property type="component" value="Unassembled WGS sequence"/>
</dbReference>